<evidence type="ECO:0000313" key="5">
    <source>
        <dbReference type="Proteomes" id="UP000230477"/>
    </source>
</evidence>
<name>A0A2H9M8T5_HUBC1</name>
<dbReference type="SUPFAM" id="SSF53448">
    <property type="entry name" value="Nucleotide-diphospho-sugar transferases"/>
    <property type="match status" value="1"/>
</dbReference>
<dbReference type="PANTHER" id="PTHR43630:SF1">
    <property type="entry name" value="POLY-BETA-1,6-N-ACETYL-D-GLUCOSAMINE SYNTHASE"/>
    <property type="match status" value="1"/>
</dbReference>
<organism evidence="4 5">
    <name type="scientific">Huberarchaeum crystalense</name>
    <dbReference type="NCBI Taxonomy" id="2014257"/>
    <lineage>
        <taxon>Archaea</taxon>
        <taxon>Candidatus Huberarchaeota</taxon>
        <taxon>Candidatus Huberarchaeia</taxon>
        <taxon>Candidatus Huberarchaeales</taxon>
        <taxon>Candidatus Huberarchaeaceae</taxon>
        <taxon>Candidatus Huberarchaeum</taxon>
    </lineage>
</organism>
<accession>A0A2H9M8T5</accession>
<dbReference type="AlphaFoldDB" id="A0A2H9M8T5"/>
<dbReference type="InterPro" id="IPR001173">
    <property type="entry name" value="Glyco_trans_2-like"/>
</dbReference>
<sequence length="55" mass="6387">MANPKISIIIPAYNEEKYIRETLSKLKEIKNNEYKNLEVIVVENGSTDKTYEIAK</sequence>
<dbReference type="GO" id="GO:0016757">
    <property type="term" value="F:glycosyltransferase activity"/>
    <property type="evidence" value="ECO:0007669"/>
    <property type="project" value="UniProtKB-KW"/>
</dbReference>
<protein>
    <recommendedName>
        <fullName evidence="3">Glycosyltransferase 2-like domain-containing protein</fullName>
    </recommendedName>
</protein>
<evidence type="ECO:0000259" key="3">
    <source>
        <dbReference type="Pfam" id="PF00535"/>
    </source>
</evidence>
<dbReference type="Gene3D" id="3.90.550.10">
    <property type="entry name" value="Spore Coat Polysaccharide Biosynthesis Protein SpsA, Chain A"/>
    <property type="match status" value="1"/>
</dbReference>
<dbReference type="Pfam" id="PF00535">
    <property type="entry name" value="Glycos_transf_2"/>
    <property type="match status" value="1"/>
</dbReference>
<proteinExistence type="predicted"/>
<comment type="caution">
    <text evidence="4">The sequence shown here is derived from an EMBL/GenBank/DDBJ whole genome shotgun (WGS) entry which is preliminary data.</text>
</comment>
<gene>
    <name evidence="4" type="ORF">COS22_01055</name>
</gene>
<evidence type="ECO:0000313" key="4">
    <source>
        <dbReference type="EMBL" id="PIV46487.1"/>
    </source>
</evidence>
<keyword evidence="2" id="KW-0808">Transferase</keyword>
<evidence type="ECO:0000256" key="2">
    <source>
        <dbReference type="ARBA" id="ARBA00022679"/>
    </source>
</evidence>
<evidence type="ECO:0000256" key="1">
    <source>
        <dbReference type="ARBA" id="ARBA00022676"/>
    </source>
</evidence>
<feature type="domain" description="Glycosyltransferase 2-like" evidence="3">
    <location>
        <begin position="7"/>
        <end position="55"/>
    </location>
</feature>
<dbReference type="InterPro" id="IPR029044">
    <property type="entry name" value="Nucleotide-diphossugar_trans"/>
</dbReference>
<dbReference type="PANTHER" id="PTHR43630">
    <property type="entry name" value="POLY-BETA-1,6-N-ACETYL-D-GLUCOSAMINE SYNTHASE"/>
    <property type="match status" value="1"/>
</dbReference>
<dbReference type="EMBL" id="PETW01000021">
    <property type="protein sequence ID" value="PIV46487.1"/>
    <property type="molecule type" value="Genomic_DNA"/>
</dbReference>
<feature type="non-terminal residue" evidence="4">
    <location>
        <position position="55"/>
    </location>
</feature>
<dbReference type="Proteomes" id="UP000230477">
    <property type="component" value="Unassembled WGS sequence"/>
</dbReference>
<reference evidence="5" key="1">
    <citation type="submission" date="2017-09" db="EMBL/GenBank/DDBJ databases">
        <title>Depth-based differentiation of microbial function through sediment-hosted aquifers and enrichment of novel symbionts in the deep terrestrial subsurface.</title>
        <authorList>
            <person name="Probst A.J."/>
            <person name="Ladd B."/>
            <person name="Jarett J.K."/>
            <person name="Geller-Mcgrath D.E."/>
            <person name="Sieber C.M.K."/>
            <person name="Emerson J.B."/>
            <person name="Anantharaman K."/>
            <person name="Thomas B.C."/>
            <person name="Malmstrom R."/>
            <person name="Stieglmeier M."/>
            <person name="Klingl A."/>
            <person name="Woyke T."/>
            <person name="Ryan C.M."/>
            <person name="Banfield J.F."/>
        </authorList>
    </citation>
    <scope>NUCLEOTIDE SEQUENCE [LARGE SCALE GENOMIC DNA]</scope>
</reference>
<keyword evidence="1" id="KW-0328">Glycosyltransferase</keyword>